<proteinExistence type="predicted"/>
<dbReference type="AlphaFoldDB" id="A0A0P7AD12"/>
<reference evidence="2 3" key="1">
    <citation type="submission" date="2015-09" db="EMBL/GenBank/DDBJ databases">
        <title>Genome sequence of the marine flavobacterium Croceitalea dokdonensis DOKDO 023 that contains proton- and sodium-pumping rhodopsins.</title>
        <authorList>
            <person name="Kwon S.-K."/>
            <person name="Lee H.K."/>
            <person name="Kwak M.-J."/>
            <person name="Kim J.F."/>
        </authorList>
    </citation>
    <scope>NUCLEOTIDE SEQUENCE [LARGE SCALE GENOMIC DNA]</scope>
    <source>
        <strain evidence="2 3">DOKDO 023</strain>
    </source>
</reference>
<organism evidence="2 3">
    <name type="scientific">Croceitalea dokdonensis DOKDO 023</name>
    <dbReference type="NCBI Taxonomy" id="1300341"/>
    <lineage>
        <taxon>Bacteria</taxon>
        <taxon>Pseudomonadati</taxon>
        <taxon>Bacteroidota</taxon>
        <taxon>Flavobacteriia</taxon>
        <taxon>Flavobacteriales</taxon>
        <taxon>Flavobacteriaceae</taxon>
        <taxon>Croceitalea</taxon>
    </lineage>
</organism>
<dbReference type="Pfam" id="PF22322">
    <property type="entry name" value="DUF6973"/>
    <property type="match status" value="1"/>
</dbReference>
<evidence type="ECO:0000313" key="3">
    <source>
        <dbReference type="Proteomes" id="UP000050280"/>
    </source>
</evidence>
<accession>A0A0P7AD12</accession>
<keyword evidence="3" id="KW-1185">Reference proteome</keyword>
<evidence type="ECO:0000259" key="1">
    <source>
        <dbReference type="Pfam" id="PF22322"/>
    </source>
</evidence>
<dbReference type="Proteomes" id="UP000050280">
    <property type="component" value="Unassembled WGS sequence"/>
</dbReference>
<evidence type="ECO:0000313" key="2">
    <source>
        <dbReference type="EMBL" id="KPM31081.1"/>
    </source>
</evidence>
<dbReference type="InterPro" id="IPR054246">
    <property type="entry name" value="DUF6973"/>
</dbReference>
<dbReference type="EMBL" id="LDJX01000006">
    <property type="protein sequence ID" value="KPM31081.1"/>
    <property type="molecule type" value="Genomic_DNA"/>
</dbReference>
<name>A0A0P7AD12_9FLAO</name>
<comment type="caution">
    <text evidence="2">The sequence shown here is derived from an EMBL/GenBank/DDBJ whole genome shotgun (WGS) entry which is preliminary data.</text>
</comment>
<protein>
    <recommendedName>
        <fullName evidence="1">DUF6973 domain-containing protein</fullName>
    </recommendedName>
</protein>
<dbReference type="STRING" id="1300341.I595_3060"/>
<dbReference type="OrthoDB" id="1496068at2"/>
<feature type="domain" description="DUF6973" evidence="1">
    <location>
        <begin position="21"/>
        <end position="140"/>
    </location>
</feature>
<gene>
    <name evidence="2" type="ORF">I595_3060</name>
</gene>
<sequence length="163" mass="19444">MNILKTLKRIDVKAFWLLLTLGVQHPLFLYPTYKATKKCMRTATAYFDRKHYLNGQANAFRHAYWNYAIAKECTYWSKNEDRILQWTKLITDWHENAFRNREMARVMDFHNNAIGRALFKEHRTSSLDNILELLLKMTAQSVRIRTVMETTRHPNALVHLKDD</sequence>
<dbReference type="RefSeq" id="WP_054560044.1">
    <property type="nucleotide sequence ID" value="NZ_LDJX01000006.1"/>
</dbReference>